<reference evidence="3 4" key="1">
    <citation type="journal article" date="2013" name="Curr. Biol.">
        <title>Shared signatures of parasitism and phylogenomics unite Cryptomycota and microsporidia.</title>
        <authorList>
            <person name="James T.Y."/>
            <person name="Pelin A."/>
            <person name="Bonen L."/>
            <person name="Ahrendt S."/>
            <person name="Sain D."/>
            <person name="Corradi N."/>
            <person name="Stajich J.E."/>
        </authorList>
    </citation>
    <scope>NUCLEOTIDE SEQUENCE [LARGE SCALE GENOMIC DNA]</scope>
    <source>
        <strain evidence="3 4">CSF55</strain>
    </source>
</reference>
<dbReference type="OrthoDB" id="3352408at2759"/>
<dbReference type="Gene3D" id="3.40.50.1000">
    <property type="entry name" value="HAD superfamily/HAD-like"/>
    <property type="match status" value="1"/>
</dbReference>
<gene>
    <name evidence="3" type="ORF">O9G_001583</name>
</gene>
<evidence type="ECO:0000313" key="3">
    <source>
        <dbReference type="EMBL" id="EPZ36599.1"/>
    </source>
</evidence>
<evidence type="ECO:0000313" key="4">
    <source>
        <dbReference type="Proteomes" id="UP000030755"/>
    </source>
</evidence>
<organism evidence="3 4">
    <name type="scientific">Rozella allomycis (strain CSF55)</name>
    <dbReference type="NCBI Taxonomy" id="988480"/>
    <lineage>
        <taxon>Eukaryota</taxon>
        <taxon>Fungi</taxon>
        <taxon>Fungi incertae sedis</taxon>
        <taxon>Cryptomycota</taxon>
        <taxon>Cryptomycota incertae sedis</taxon>
        <taxon>Rozella</taxon>
    </lineage>
</organism>
<name>A0A075B228_ROZAC</name>
<dbReference type="PRINTS" id="PR00119">
    <property type="entry name" value="CATATPASE"/>
</dbReference>
<evidence type="ECO:0000256" key="1">
    <source>
        <dbReference type="ARBA" id="ARBA00004127"/>
    </source>
</evidence>
<dbReference type="PANTHER" id="PTHR24093:SF369">
    <property type="entry name" value="CALCIUM-TRANSPORTING ATPASE"/>
    <property type="match status" value="1"/>
</dbReference>
<dbReference type="PANTHER" id="PTHR24093">
    <property type="entry name" value="CATION TRANSPORTING ATPASE"/>
    <property type="match status" value="1"/>
</dbReference>
<keyword evidence="2" id="KW-0460">Magnesium</keyword>
<dbReference type="EMBL" id="KE560523">
    <property type="protein sequence ID" value="EPZ36599.1"/>
    <property type="molecule type" value="Genomic_DNA"/>
</dbReference>
<dbReference type="HOGENOM" id="CLU_1489812_0_0_1"/>
<keyword evidence="4" id="KW-1185">Reference proteome</keyword>
<comment type="subcellular location">
    <subcellularLocation>
        <location evidence="1">Endomembrane system</location>
        <topology evidence="1">Multi-pass membrane protein</topology>
    </subcellularLocation>
</comment>
<dbReference type="InterPro" id="IPR036412">
    <property type="entry name" value="HAD-like_sf"/>
</dbReference>
<accession>A0A075B228</accession>
<dbReference type="InterPro" id="IPR023214">
    <property type="entry name" value="HAD_sf"/>
</dbReference>
<sequence>MHVIESECIVFIACFNINALAFKIFKEEDGKILFTTEKKTSAMKNLENLRSIPKAVKQCLGGLFVGMVTGDNMLTASYIARECGILYGNGIAIEGKSLSKEDKLTILPRDQVVTGNVVSVTGNETNDAPALKEADIGFAKGQAYQFKFKRYPAEKNRPFLSLDINKISSGFTDSLSKHLFN</sequence>
<dbReference type="GO" id="GO:0005388">
    <property type="term" value="F:P-type calcium transporter activity"/>
    <property type="evidence" value="ECO:0007669"/>
    <property type="project" value="TreeGrafter"/>
</dbReference>
<dbReference type="Proteomes" id="UP000030755">
    <property type="component" value="Unassembled WGS sequence"/>
</dbReference>
<dbReference type="AlphaFoldDB" id="A0A075B228"/>
<dbReference type="GO" id="GO:0005886">
    <property type="term" value="C:plasma membrane"/>
    <property type="evidence" value="ECO:0007669"/>
    <property type="project" value="TreeGrafter"/>
</dbReference>
<dbReference type="SUPFAM" id="SSF56784">
    <property type="entry name" value="HAD-like"/>
    <property type="match status" value="1"/>
</dbReference>
<dbReference type="STRING" id="988480.A0A075B228"/>
<dbReference type="GO" id="GO:0012505">
    <property type="term" value="C:endomembrane system"/>
    <property type="evidence" value="ECO:0007669"/>
    <property type="project" value="UniProtKB-SubCell"/>
</dbReference>
<proteinExistence type="predicted"/>
<protein>
    <submittedName>
        <fullName evidence="3">Cation-transporting P-type ATPase domain-containing protein</fullName>
    </submittedName>
</protein>
<evidence type="ECO:0000256" key="2">
    <source>
        <dbReference type="ARBA" id="ARBA00022842"/>
    </source>
</evidence>